<evidence type="ECO:0000313" key="2">
    <source>
        <dbReference type="EMBL" id="KAB7790555.1"/>
    </source>
</evidence>
<protein>
    <submittedName>
        <fullName evidence="2">Uncharacterized protein</fullName>
    </submittedName>
</protein>
<comment type="caution">
    <text evidence="2">The sequence shown here is derived from an EMBL/GenBank/DDBJ whole genome shotgun (WGS) entry which is preliminary data.</text>
</comment>
<organism evidence="2 3">
    <name type="scientific">Bifidobacterium leontopitheci</name>
    <dbReference type="NCBI Taxonomy" id="2650774"/>
    <lineage>
        <taxon>Bacteria</taxon>
        <taxon>Bacillati</taxon>
        <taxon>Actinomycetota</taxon>
        <taxon>Actinomycetes</taxon>
        <taxon>Bifidobacteriales</taxon>
        <taxon>Bifidobacteriaceae</taxon>
        <taxon>Bifidobacterium</taxon>
    </lineage>
</organism>
<evidence type="ECO:0000256" key="1">
    <source>
        <dbReference type="SAM" id="MobiDB-lite"/>
    </source>
</evidence>
<reference evidence="2 3" key="1">
    <citation type="submission" date="2019-09" db="EMBL/GenBank/DDBJ databases">
        <title>Characterization of the phylogenetic diversity of two novel species belonging to the genus Bifidobacterium: Bifidobacterium cebidarum sp. nov. and Bifidobacterium leontopitheci sp. nov.</title>
        <authorList>
            <person name="Lugli G.A."/>
            <person name="Duranti S."/>
            <person name="Milani C."/>
            <person name="Turroni F."/>
            <person name="Ventura M."/>
        </authorList>
    </citation>
    <scope>NUCLEOTIDE SEQUENCE [LARGE SCALE GENOMIC DNA]</scope>
    <source>
        <strain evidence="2 3">LMG 31471</strain>
    </source>
</reference>
<gene>
    <name evidence="2" type="ORF">F7D09_0924</name>
</gene>
<keyword evidence="3" id="KW-1185">Reference proteome</keyword>
<accession>A0A6I1GG58</accession>
<feature type="compositionally biased region" description="Low complexity" evidence="1">
    <location>
        <begin position="1"/>
        <end position="18"/>
    </location>
</feature>
<evidence type="ECO:0000313" key="3">
    <source>
        <dbReference type="Proteomes" id="UP000441772"/>
    </source>
</evidence>
<dbReference type="AlphaFoldDB" id="A0A6I1GG58"/>
<proteinExistence type="predicted"/>
<sequence length="101" mass="11215">MGTGTTTTSGTDTGVTRDTSPRRVSPPDPQRFDIQEQQQCPFDTLHCYIWQDGTVTIQKGGDQSRIWRLNSDEAQTLAALLAEPGPDTPLRGWEGTPRRSR</sequence>
<dbReference type="Proteomes" id="UP000441772">
    <property type="component" value="Unassembled WGS sequence"/>
</dbReference>
<feature type="region of interest" description="Disordered" evidence="1">
    <location>
        <begin position="1"/>
        <end position="31"/>
    </location>
</feature>
<dbReference type="EMBL" id="WBVT01000010">
    <property type="protein sequence ID" value="KAB7790555.1"/>
    <property type="molecule type" value="Genomic_DNA"/>
</dbReference>
<name>A0A6I1GG58_9BIFI</name>